<dbReference type="InterPro" id="IPR010044">
    <property type="entry name" value="MTAP"/>
</dbReference>
<comment type="similarity">
    <text evidence="1">Belongs to the PNP/MTAP phosphorylase family.</text>
</comment>
<dbReference type="HAMAP" id="MF_01963">
    <property type="entry name" value="MTAP"/>
    <property type="match status" value="1"/>
</dbReference>
<dbReference type="InterPro" id="IPR000845">
    <property type="entry name" value="Nucleoside_phosphorylase_d"/>
</dbReference>
<evidence type="ECO:0000259" key="4">
    <source>
        <dbReference type="Pfam" id="PF01048"/>
    </source>
</evidence>
<gene>
    <name evidence="5" type="ORF">B1A_09078</name>
</gene>
<protein>
    <submittedName>
        <fullName evidence="5">Methylthioadenosine phosphorylase</fullName>
    </submittedName>
</protein>
<dbReference type="PANTHER" id="PTHR42679">
    <property type="entry name" value="S-METHYL-5'-THIOADENOSINE PHOSPHORYLASE"/>
    <property type="match status" value="1"/>
</dbReference>
<evidence type="ECO:0000256" key="3">
    <source>
        <dbReference type="ARBA" id="ARBA00022679"/>
    </source>
</evidence>
<dbReference type="Gene3D" id="3.40.50.1580">
    <property type="entry name" value="Nucleoside phosphorylase domain"/>
    <property type="match status" value="1"/>
</dbReference>
<dbReference type="NCBIfam" id="TIGR01694">
    <property type="entry name" value="MTAP"/>
    <property type="match status" value="1"/>
</dbReference>
<evidence type="ECO:0000313" key="5">
    <source>
        <dbReference type="EMBL" id="EQD63537.1"/>
    </source>
</evidence>
<dbReference type="GO" id="GO:0017061">
    <property type="term" value="F:S-methyl-5-thioadenosine phosphorylase activity"/>
    <property type="evidence" value="ECO:0007669"/>
    <property type="project" value="InterPro"/>
</dbReference>
<proteinExistence type="inferred from homology"/>
<dbReference type="GO" id="GO:0009116">
    <property type="term" value="P:nucleoside metabolic process"/>
    <property type="evidence" value="ECO:0007669"/>
    <property type="project" value="InterPro"/>
</dbReference>
<dbReference type="CDD" id="cd09010">
    <property type="entry name" value="MTAP_SsMTAPII_like_MTIP"/>
    <property type="match status" value="1"/>
</dbReference>
<organism evidence="5">
    <name type="scientific">mine drainage metagenome</name>
    <dbReference type="NCBI Taxonomy" id="410659"/>
    <lineage>
        <taxon>unclassified sequences</taxon>
        <taxon>metagenomes</taxon>
        <taxon>ecological metagenomes</taxon>
    </lineage>
</organism>
<evidence type="ECO:0000256" key="1">
    <source>
        <dbReference type="ARBA" id="ARBA00006751"/>
    </source>
</evidence>
<evidence type="ECO:0000256" key="2">
    <source>
        <dbReference type="ARBA" id="ARBA00022676"/>
    </source>
</evidence>
<dbReference type="Pfam" id="PF01048">
    <property type="entry name" value="PNP_UDP_1"/>
    <property type="match status" value="1"/>
</dbReference>
<feature type="domain" description="Nucleoside phosphorylase" evidence="4">
    <location>
        <begin position="2"/>
        <end position="234"/>
    </location>
</feature>
<sequence>MIGIIGGTGLYRMNGLEVDESQERQTPYGRPSSPVMLGRLDGRPVAFLARHGLQHNLLPSEINYRANIWALKSVGVRTVFGVSAVGSLREEIRPGDLALPAQYLDFTKGVRAASFFGQGMVAHVSTAHPSCAATAALLARTAGALGLTLHRDKTYACVEGPRLGTRAESFWLRAAGADLVGMTNIPEAFLALEAQLGYCTVTVATDYDCWLDDPAQHASVDQVMSQFRDSLTRVQQLIARAVADYRDDESRPCRRALRAAVVTPREHLSAEQKEILDFLAR</sequence>
<reference evidence="5" key="2">
    <citation type="journal article" date="2014" name="ISME J.">
        <title>Microbial stratification in low pH oxic and suboxic macroscopic growths along an acid mine drainage.</title>
        <authorList>
            <person name="Mendez-Garcia C."/>
            <person name="Mesa V."/>
            <person name="Sprenger R.R."/>
            <person name="Richter M."/>
            <person name="Diez M.S."/>
            <person name="Solano J."/>
            <person name="Bargiela R."/>
            <person name="Golyshina O.V."/>
            <person name="Manteca A."/>
            <person name="Ramos J.L."/>
            <person name="Gallego J.R."/>
            <person name="Llorente I."/>
            <person name="Martins Dos Santos V.A."/>
            <person name="Jensen O.N."/>
            <person name="Pelaez A.I."/>
            <person name="Sanchez J."/>
            <person name="Ferrer M."/>
        </authorList>
    </citation>
    <scope>NUCLEOTIDE SEQUENCE</scope>
</reference>
<keyword evidence="3" id="KW-0808">Transferase</keyword>
<dbReference type="GO" id="GO:0005829">
    <property type="term" value="C:cytosol"/>
    <property type="evidence" value="ECO:0007669"/>
    <property type="project" value="TreeGrafter"/>
</dbReference>
<reference evidence="5" key="1">
    <citation type="submission" date="2013-08" db="EMBL/GenBank/DDBJ databases">
        <authorList>
            <person name="Mendez C."/>
            <person name="Richter M."/>
            <person name="Ferrer M."/>
            <person name="Sanchez J."/>
        </authorList>
    </citation>
    <scope>NUCLEOTIDE SEQUENCE</scope>
</reference>
<dbReference type="SUPFAM" id="SSF53167">
    <property type="entry name" value="Purine and uridine phosphorylases"/>
    <property type="match status" value="1"/>
</dbReference>
<dbReference type="InterPro" id="IPR018099">
    <property type="entry name" value="Purine_phosphorylase-2_CS"/>
</dbReference>
<dbReference type="PANTHER" id="PTHR42679:SF2">
    <property type="entry name" value="S-METHYL-5'-THIOADENOSINE PHOSPHORYLASE"/>
    <property type="match status" value="1"/>
</dbReference>
<name>T1B122_9ZZZZ</name>
<dbReference type="EMBL" id="AUZX01006468">
    <property type="protein sequence ID" value="EQD63537.1"/>
    <property type="molecule type" value="Genomic_DNA"/>
</dbReference>
<dbReference type="PROSITE" id="PS01240">
    <property type="entry name" value="PNP_MTAP_2"/>
    <property type="match status" value="1"/>
</dbReference>
<dbReference type="InterPro" id="IPR035994">
    <property type="entry name" value="Nucleoside_phosphorylase_sf"/>
</dbReference>
<dbReference type="AlphaFoldDB" id="T1B122"/>
<dbReference type="GO" id="GO:0019509">
    <property type="term" value="P:L-methionine salvage from methylthioadenosine"/>
    <property type="evidence" value="ECO:0007669"/>
    <property type="project" value="TreeGrafter"/>
</dbReference>
<keyword evidence="2" id="KW-0328">Glycosyltransferase</keyword>
<comment type="caution">
    <text evidence="5">The sequence shown here is derived from an EMBL/GenBank/DDBJ whole genome shotgun (WGS) entry which is preliminary data.</text>
</comment>
<accession>T1B122</accession>